<dbReference type="PATRIC" id="fig|36861.3.peg.140"/>
<dbReference type="OrthoDB" id="9858278at2"/>
<dbReference type="InterPro" id="IPR006016">
    <property type="entry name" value="UspA"/>
</dbReference>
<dbReference type="RefSeq" id="WP_059751986.1">
    <property type="nucleotide sequence ID" value="NZ_LDUG01000013.1"/>
</dbReference>
<organism evidence="2 3">
    <name type="scientific">Thiobacillus denitrificans</name>
    <dbReference type="NCBI Taxonomy" id="36861"/>
    <lineage>
        <taxon>Bacteria</taxon>
        <taxon>Pseudomonadati</taxon>
        <taxon>Pseudomonadota</taxon>
        <taxon>Betaproteobacteria</taxon>
        <taxon>Nitrosomonadales</taxon>
        <taxon>Thiobacillaceae</taxon>
        <taxon>Thiobacillus</taxon>
    </lineage>
</organism>
<evidence type="ECO:0000313" key="2">
    <source>
        <dbReference type="EMBL" id="KVW97988.1"/>
    </source>
</evidence>
<keyword evidence="3" id="KW-1185">Reference proteome</keyword>
<evidence type="ECO:0000259" key="1">
    <source>
        <dbReference type="Pfam" id="PF00582"/>
    </source>
</evidence>
<comment type="caution">
    <text evidence="2">The sequence shown here is derived from an EMBL/GenBank/DDBJ whole genome shotgun (WGS) entry which is preliminary data.</text>
</comment>
<dbReference type="SUPFAM" id="SSF52402">
    <property type="entry name" value="Adenine nucleotide alpha hydrolases-like"/>
    <property type="match status" value="1"/>
</dbReference>
<name>A0A106BSS6_THIDE</name>
<feature type="domain" description="UspA" evidence="1">
    <location>
        <begin position="4"/>
        <end position="110"/>
    </location>
</feature>
<dbReference type="Pfam" id="PF00582">
    <property type="entry name" value="Usp"/>
    <property type="match status" value="1"/>
</dbReference>
<dbReference type="Gene3D" id="3.40.50.620">
    <property type="entry name" value="HUPs"/>
    <property type="match status" value="1"/>
</dbReference>
<dbReference type="Proteomes" id="UP000064243">
    <property type="component" value="Unassembled WGS sequence"/>
</dbReference>
<proteinExistence type="predicted"/>
<gene>
    <name evidence="2" type="ORF">ABW22_03485</name>
</gene>
<accession>A0A106BSS6</accession>
<dbReference type="InterPro" id="IPR014729">
    <property type="entry name" value="Rossmann-like_a/b/a_fold"/>
</dbReference>
<dbReference type="AlphaFoldDB" id="A0A106BSS6"/>
<dbReference type="EMBL" id="LDUG01000013">
    <property type="protein sequence ID" value="KVW97988.1"/>
    <property type="molecule type" value="Genomic_DNA"/>
</dbReference>
<protein>
    <recommendedName>
        <fullName evidence="1">UspA domain-containing protein</fullName>
    </recommendedName>
</protein>
<reference evidence="2 3" key="1">
    <citation type="journal article" date="2015" name="Appl. Environ. Microbiol.">
        <title>Aerobic and Anaerobic Thiosulfate Oxidation by a Cold-Adapted, Subglacial Chemoautotroph.</title>
        <authorList>
            <person name="Harrold Z.R."/>
            <person name="Skidmore M.L."/>
            <person name="Hamilton T.L."/>
            <person name="Desch L."/>
            <person name="Amada K."/>
            <person name="van Gelder W."/>
            <person name="Glover K."/>
            <person name="Roden E.E."/>
            <person name="Boyd E.S."/>
        </authorList>
    </citation>
    <scope>NUCLEOTIDE SEQUENCE [LARGE SCALE GENOMIC DNA]</scope>
    <source>
        <strain evidence="2 3">RG</strain>
    </source>
</reference>
<evidence type="ECO:0000313" key="3">
    <source>
        <dbReference type="Proteomes" id="UP000064243"/>
    </source>
</evidence>
<sequence length="150" mass="16261">MKTYRRILVPIPANGQGDILLQRAAELAQGPRTQMLVVRVLDTRSGFEPDGPAAVLPGEAAARRAPDVKKRLELQLARNNLGWAEAKVVWGETKVLLADVIRTWEPDLVVACAGQLPQGIAEGTDILTVSPRSVFRRLAEALHHPAPGHA</sequence>